<feature type="region of interest" description="Disordered" evidence="1">
    <location>
        <begin position="244"/>
        <end position="302"/>
    </location>
</feature>
<name>A0A085WPN1_9BACT</name>
<proteinExistence type="predicted"/>
<sequence>MNDYNLFLLGNYNLGTDVEGKVAAAGNITMDNFSVGWRLPGTDIANTLVAGGNLTLTNGGVWGDARHGGSYSADQTVVYPRGTVAQGSPINFAAREAQLLSLSTQLASLTANGTTTREFWGGLMLRGTDAQQNVFDVNATDFIGAALWSIEAPAGSFVVVNIRGASATFTGFGIQFSGGIDQHGVLFNFVDTTSITAQGFGFWGTVLAPRADIHFTNGSFDGGIYARSLTGNAEGHINPLAEHSICQEPTTPPGDPDGGSGGGTPDGGNGGGTPDGGNGGGTPDGGNGGHDGGCPNDDHGHGGGGHHDGDGCHNDDHGHGGGGGHHDGDGCSNGGHGGGGGGHGGGGGGHHDGDGCPNGGHGGGGGGHGGGGGGHHDGDGCPNGGHGGGGGGHHDGDGCPNNGHGGGGGGGHGGGGGGHHDGDGCSNGGHGGGGGGHGGGGGGHGGGGGGYGGHR</sequence>
<dbReference type="AlphaFoldDB" id="A0A085WPN1"/>
<dbReference type="InterPro" id="IPR026588">
    <property type="entry name" value="Choice_anch_A"/>
</dbReference>
<dbReference type="NCBIfam" id="TIGR04215">
    <property type="entry name" value="choice_anch_A"/>
    <property type="match status" value="1"/>
</dbReference>
<evidence type="ECO:0000259" key="2">
    <source>
        <dbReference type="Pfam" id="PF20597"/>
    </source>
</evidence>
<evidence type="ECO:0000256" key="1">
    <source>
        <dbReference type="SAM" id="MobiDB-lite"/>
    </source>
</evidence>
<dbReference type="Proteomes" id="UP000028725">
    <property type="component" value="Unassembled WGS sequence"/>
</dbReference>
<accession>A0A085WPN1</accession>
<dbReference type="EMBL" id="JMCB01000004">
    <property type="protein sequence ID" value="KFE69644.1"/>
    <property type="molecule type" value="Genomic_DNA"/>
</dbReference>
<gene>
    <name evidence="3" type="ORF">DB31_6619</name>
</gene>
<evidence type="ECO:0000313" key="4">
    <source>
        <dbReference type="Proteomes" id="UP000028725"/>
    </source>
</evidence>
<comment type="caution">
    <text evidence="3">The sequence shown here is derived from an EMBL/GenBank/DDBJ whole genome shotgun (WGS) entry which is preliminary data.</text>
</comment>
<feature type="compositionally biased region" description="Gly residues" evidence="1">
    <location>
        <begin position="256"/>
        <end position="292"/>
    </location>
</feature>
<dbReference type="STRING" id="394096.DB31_6619"/>
<organism evidence="3 4">
    <name type="scientific">Hyalangium minutum</name>
    <dbReference type="NCBI Taxonomy" id="394096"/>
    <lineage>
        <taxon>Bacteria</taxon>
        <taxon>Pseudomonadati</taxon>
        <taxon>Myxococcota</taxon>
        <taxon>Myxococcia</taxon>
        <taxon>Myxococcales</taxon>
        <taxon>Cystobacterineae</taxon>
        <taxon>Archangiaceae</taxon>
        <taxon>Hyalangium</taxon>
    </lineage>
</organism>
<protein>
    <recommendedName>
        <fullName evidence="2">Choice-of-anchor A domain-containing protein</fullName>
    </recommendedName>
</protein>
<reference evidence="3 4" key="1">
    <citation type="submission" date="2014-04" db="EMBL/GenBank/DDBJ databases">
        <title>Genome assembly of Hyalangium minutum DSM 14724.</title>
        <authorList>
            <person name="Sharma G."/>
            <person name="Subramanian S."/>
        </authorList>
    </citation>
    <scope>NUCLEOTIDE SEQUENCE [LARGE SCALE GENOMIC DNA]</scope>
    <source>
        <strain evidence="3 4">DSM 14724</strain>
    </source>
</reference>
<keyword evidence="4" id="KW-1185">Reference proteome</keyword>
<dbReference type="PATRIC" id="fig|394096.3.peg.2718"/>
<evidence type="ECO:0000313" key="3">
    <source>
        <dbReference type="EMBL" id="KFE69644.1"/>
    </source>
</evidence>
<dbReference type="Pfam" id="PF20597">
    <property type="entry name" value="pAdhesive_15"/>
    <property type="match status" value="1"/>
</dbReference>
<feature type="domain" description="Choice-of-anchor A" evidence="2">
    <location>
        <begin position="1"/>
        <end position="236"/>
    </location>
</feature>
<dbReference type="PRINTS" id="PR01228">
    <property type="entry name" value="EGGSHELL"/>
</dbReference>